<proteinExistence type="predicted"/>
<dbReference type="STRING" id="35608.A0A2U1M0G7"/>
<dbReference type="EMBL" id="PKPP01006973">
    <property type="protein sequence ID" value="PWA54762.1"/>
    <property type="molecule type" value="Genomic_DNA"/>
</dbReference>
<reference evidence="1 2" key="1">
    <citation type="journal article" date="2018" name="Mol. Plant">
        <title>The genome of Artemisia annua provides insight into the evolution of Asteraceae family and artemisinin biosynthesis.</title>
        <authorList>
            <person name="Shen Q."/>
            <person name="Zhang L."/>
            <person name="Liao Z."/>
            <person name="Wang S."/>
            <person name="Yan T."/>
            <person name="Shi P."/>
            <person name="Liu M."/>
            <person name="Fu X."/>
            <person name="Pan Q."/>
            <person name="Wang Y."/>
            <person name="Lv Z."/>
            <person name="Lu X."/>
            <person name="Zhang F."/>
            <person name="Jiang W."/>
            <person name="Ma Y."/>
            <person name="Chen M."/>
            <person name="Hao X."/>
            <person name="Li L."/>
            <person name="Tang Y."/>
            <person name="Lv G."/>
            <person name="Zhou Y."/>
            <person name="Sun X."/>
            <person name="Brodelius P.E."/>
            <person name="Rose J.K.C."/>
            <person name="Tang K."/>
        </authorList>
    </citation>
    <scope>NUCLEOTIDE SEQUENCE [LARGE SCALE GENOMIC DNA]</scope>
    <source>
        <strain evidence="2">cv. Huhao1</strain>
        <tissue evidence="1">Leaf</tissue>
    </source>
</reference>
<evidence type="ECO:0000313" key="2">
    <source>
        <dbReference type="Proteomes" id="UP000245207"/>
    </source>
</evidence>
<name>A0A2U1M0G7_ARTAN</name>
<protein>
    <submittedName>
        <fullName evidence="1">Thioredoxin-like 2, chloroplastic</fullName>
    </submittedName>
</protein>
<sequence length="130" mass="14961">MFINFGFPLVQSYIGLRTTTRNDVSFSKKKTKIPETTVHNGVPLHVQQFIMVSLYMFTVVGIKISNWRILVGCRQPYSEFMSRFFWHFQKIKDAIQTHNTDRCSIGPNKGVGELKLDTVLPPKNKHAEST</sequence>
<accession>A0A2U1M0G7</accession>
<dbReference type="Proteomes" id="UP000245207">
    <property type="component" value="Unassembled WGS sequence"/>
</dbReference>
<organism evidence="1 2">
    <name type="scientific">Artemisia annua</name>
    <name type="common">Sweet wormwood</name>
    <dbReference type="NCBI Taxonomy" id="35608"/>
    <lineage>
        <taxon>Eukaryota</taxon>
        <taxon>Viridiplantae</taxon>
        <taxon>Streptophyta</taxon>
        <taxon>Embryophyta</taxon>
        <taxon>Tracheophyta</taxon>
        <taxon>Spermatophyta</taxon>
        <taxon>Magnoliopsida</taxon>
        <taxon>eudicotyledons</taxon>
        <taxon>Gunneridae</taxon>
        <taxon>Pentapetalae</taxon>
        <taxon>asterids</taxon>
        <taxon>campanulids</taxon>
        <taxon>Asterales</taxon>
        <taxon>Asteraceae</taxon>
        <taxon>Asteroideae</taxon>
        <taxon>Anthemideae</taxon>
        <taxon>Artemisiinae</taxon>
        <taxon>Artemisia</taxon>
    </lineage>
</organism>
<gene>
    <name evidence="1" type="ORF">CTI12_AA432590</name>
</gene>
<evidence type="ECO:0000313" key="1">
    <source>
        <dbReference type="EMBL" id="PWA54762.1"/>
    </source>
</evidence>
<dbReference type="AlphaFoldDB" id="A0A2U1M0G7"/>
<comment type="caution">
    <text evidence="1">The sequence shown here is derived from an EMBL/GenBank/DDBJ whole genome shotgun (WGS) entry which is preliminary data.</text>
</comment>
<keyword evidence="2" id="KW-1185">Reference proteome</keyword>